<dbReference type="Proteomes" id="UP000581447">
    <property type="component" value="Unassembled WGS sequence"/>
</dbReference>
<dbReference type="EMBL" id="JACIEA010000003">
    <property type="protein sequence ID" value="MBB3943809.1"/>
    <property type="molecule type" value="Genomic_DNA"/>
</dbReference>
<sequence>MYRASRALIKTRLPFCNIEPRRVSVERIPRNNMQNCFLNAHGNEKVDVLGSGSTCNELISGWIVYPLDPVQKSTEIIQHWWNYDPVAKKFFDTTIFDETVASLEVDYVYDVEVKNGGMQRLSKIASNVGKDLLYANGVWHVIELEDDGTPKIDPIADLSIDNILYFK</sequence>
<dbReference type="AlphaFoldDB" id="A0A840AZI1"/>
<evidence type="ECO:0000313" key="2">
    <source>
        <dbReference type="Proteomes" id="UP000581447"/>
    </source>
</evidence>
<organism evidence="1 2">
    <name type="scientific">Sphingorhabdus rigui</name>
    <dbReference type="NCBI Taxonomy" id="1282858"/>
    <lineage>
        <taxon>Bacteria</taxon>
        <taxon>Pseudomonadati</taxon>
        <taxon>Pseudomonadota</taxon>
        <taxon>Alphaproteobacteria</taxon>
        <taxon>Sphingomonadales</taxon>
        <taxon>Sphingomonadaceae</taxon>
        <taxon>Sphingorhabdus</taxon>
    </lineage>
</organism>
<gene>
    <name evidence="1" type="ORF">GGR91_002073</name>
</gene>
<keyword evidence="2" id="KW-1185">Reference proteome</keyword>
<dbReference type="RefSeq" id="WP_183942113.1">
    <property type="nucleotide sequence ID" value="NZ_BAABBG010000022.1"/>
</dbReference>
<protein>
    <submittedName>
        <fullName evidence="1">Uncharacterized protein</fullName>
    </submittedName>
</protein>
<proteinExistence type="predicted"/>
<reference evidence="1 2" key="1">
    <citation type="submission" date="2020-08" db="EMBL/GenBank/DDBJ databases">
        <title>Genomic Encyclopedia of Type Strains, Phase IV (KMG-IV): sequencing the most valuable type-strain genomes for metagenomic binning, comparative biology and taxonomic classification.</title>
        <authorList>
            <person name="Goeker M."/>
        </authorList>
    </citation>
    <scope>NUCLEOTIDE SEQUENCE [LARGE SCALE GENOMIC DNA]</scope>
    <source>
        <strain evidence="1 2">DSM 29050</strain>
    </source>
</reference>
<evidence type="ECO:0000313" key="1">
    <source>
        <dbReference type="EMBL" id="MBB3943809.1"/>
    </source>
</evidence>
<accession>A0A840AZI1</accession>
<comment type="caution">
    <text evidence="1">The sequence shown here is derived from an EMBL/GenBank/DDBJ whole genome shotgun (WGS) entry which is preliminary data.</text>
</comment>
<name>A0A840AZI1_9SPHN</name>